<evidence type="ECO:0000256" key="4">
    <source>
        <dbReference type="ARBA" id="ARBA00022679"/>
    </source>
</evidence>
<dbReference type="InterPro" id="IPR009057">
    <property type="entry name" value="Homeodomain-like_sf"/>
</dbReference>
<dbReference type="InterPro" id="IPR018060">
    <property type="entry name" value="HTH_AraC"/>
</dbReference>
<evidence type="ECO:0000256" key="6">
    <source>
        <dbReference type="ARBA" id="ARBA00022777"/>
    </source>
</evidence>
<dbReference type="SUPFAM" id="SSF46689">
    <property type="entry name" value="Homeodomain-like"/>
    <property type="match status" value="1"/>
</dbReference>
<dbReference type="RefSeq" id="WP_130938224.1">
    <property type="nucleotide sequence ID" value="NZ_BMEE01000006.1"/>
</dbReference>
<dbReference type="SUPFAM" id="SSF55874">
    <property type="entry name" value="ATPase domain of HSP90 chaperone/DNA topoisomerase II/histidine kinase"/>
    <property type="match status" value="1"/>
</dbReference>
<dbReference type="SMART" id="SM00387">
    <property type="entry name" value="HATPase_c"/>
    <property type="match status" value="1"/>
</dbReference>
<comment type="caution">
    <text evidence="17">The sequence shown here is derived from an EMBL/GenBank/DDBJ whole genome shotgun (WGS) entry which is preliminary data.</text>
</comment>
<dbReference type="FunFam" id="2.60.40.10:FF:000791">
    <property type="entry name" value="Two-component system sensor histidine kinase/response regulator"/>
    <property type="match status" value="1"/>
</dbReference>
<protein>
    <recommendedName>
        <fullName evidence="2">histidine kinase</fullName>
        <ecNumber evidence="2">2.7.13.3</ecNumber>
    </recommendedName>
</protein>
<evidence type="ECO:0000256" key="7">
    <source>
        <dbReference type="ARBA" id="ARBA00022840"/>
    </source>
</evidence>
<evidence type="ECO:0000256" key="2">
    <source>
        <dbReference type="ARBA" id="ARBA00012438"/>
    </source>
</evidence>
<proteinExistence type="predicted"/>
<dbReference type="InterPro" id="IPR011047">
    <property type="entry name" value="Quinoprotein_ADH-like_sf"/>
</dbReference>
<dbReference type="InterPro" id="IPR003661">
    <property type="entry name" value="HisK_dim/P_dom"/>
</dbReference>
<keyword evidence="6 17" id="KW-0418">Kinase</keyword>
<accession>A0A4Q9FJB9</accession>
<evidence type="ECO:0000259" key="15">
    <source>
        <dbReference type="PROSITE" id="PS50109"/>
    </source>
</evidence>
<organism evidence="17 18">
    <name type="scientific">Hyunsoonleella pacifica</name>
    <dbReference type="NCBI Taxonomy" id="1080224"/>
    <lineage>
        <taxon>Bacteria</taxon>
        <taxon>Pseudomonadati</taxon>
        <taxon>Bacteroidota</taxon>
        <taxon>Flavobacteriia</taxon>
        <taxon>Flavobacteriales</taxon>
        <taxon>Flavobacteriaceae</taxon>
    </lineage>
</organism>
<keyword evidence="5" id="KW-0547">Nucleotide-binding</keyword>
<name>A0A4Q9FJB9_9FLAO</name>
<dbReference type="SUPFAM" id="SSF52172">
    <property type="entry name" value="CheY-like"/>
    <property type="match status" value="1"/>
</dbReference>
<comment type="catalytic activity">
    <reaction evidence="1">
        <text>ATP + protein L-histidine = ADP + protein N-phospho-L-histidine.</text>
        <dbReference type="EC" id="2.7.13.3"/>
    </reaction>
</comment>
<dbReference type="PRINTS" id="PR00344">
    <property type="entry name" value="BCTRLSENSOR"/>
</dbReference>
<evidence type="ECO:0000259" key="14">
    <source>
        <dbReference type="PROSITE" id="PS01124"/>
    </source>
</evidence>
<evidence type="ECO:0000313" key="17">
    <source>
        <dbReference type="EMBL" id="TBN13051.1"/>
    </source>
</evidence>
<evidence type="ECO:0000256" key="8">
    <source>
        <dbReference type="ARBA" id="ARBA00023012"/>
    </source>
</evidence>
<keyword evidence="7" id="KW-0067">ATP-binding</keyword>
<dbReference type="InterPro" id="IPR011110">
    <property type="entry name" value="Reg_prop"/>
</dbReference>
<dbReference type="Proteomes" id="UP000292372">
    <property type="component" value="Unassembled WGS sequence"/>
</dbReference>
<dbReference type="PROSITE" id="PS00041">
    <property type="entry name" value="HTH_ARAC_FAMILY_1"/>
    <property type="match status" value="1"/>
</dbReference>
<dbReference type="GO" id="GO:0000155">
    <property type="term" value="F:phosphorelay sensor kinase activity"/>
    <property type="evidence" value="ECO:0007669"/>
    <property type="project" value="InterPro"/>
</dbReference>
<keyword evidence="13" id="KW-0472">Membrane</keyword>
<dbReference type="InterPro" id="IPR001789">
    <property type="entry name" value="Sig_transdc_resp-reg_receiver"/>
</dbReference>
<feature type="domain" description="HTH araC/xylS-type" evidence="14">
    <location>
        <begin position="1251"/>
        <end position="1350"/>
    </location>
</feature>
<sequence>MFRYLTFLFFFTLSFVCFGQIPSYNFSNLTTLDGLSQSAVIAIHQDKLGQIWIGTRDGLNKYDGTKFTIYRNDENDPNSISNNDILSIQEDDNGNLWVGTYNGLNKYDPKTDKFESYFHEEHFYSLSNNTVWSIKKLSNGDIWAGTWRGVSVYNETTNSFSNYLNNHLKSSAKMKVMTILETKLGQIFIGTGAGIFEAKYAEDNTLKLNLISGSEGFYVQDLAEDKDANLLIATKDNGLVNYNLNSKVYNPFFEKGTQFEAIKSVRKLLFDKKGVLWIGTYEGLILVESTGTIELLQADLDNKSSLSKNSIKSLFKDKKGSVWIGTYYGGVSIWDASNVNFQNITQNQKGKGLNYTVVSSIESYGNYMFFGTEGGGLNIWNKNNNSYEYLTENNSYLIDNNIKALEILDSNKLWIGTFKTGLQVYNTERKTFETIKLPKELEVVLKNAGVYAIKKDRNENIWIGTFGKGLIKYNPVSRKFNHYKSSNEGLNELSNNLIRTIFIDTNNNIWVGTENGLNKITESGQITNFFCDKSLQYGDDILSVYQDGNDDIWVGTKSKGLFKYNGKGFDAVLLNLEETKISAVRSIQEDNQQQLWIGTNQGIVKYNIKTQESKLYNQTDGLISNEFTNNASYKTEDGQFYFGSPQGVSYFNPKKITTNNYAPQVILTDFIIRENDIKFDSPTNSLKEQLAYTESINLSHKQGNFSITFSIPNFINSSNNKYQYRLKGLEKDWNLTSNNSASYTIQNPGNYIFEVKGANNDNIWNTSATQLSINVAPAPWRTWWAFALYGLLILIALFFLLDILKSRTKLRHDLQLEYLETERTKQTNKNKLEFFTNISHEFRTPLALILGPLNQILDSYRGSSKMYKKLMVIENNANHLLHLINRLMDFRKFESNLYKLKAAEGNIVKFLREIFLSFTEYAKNGDYKFEFVSEEEEILLYYDRNKLERVFYNLISNAFRYTPNGGRIVVRIVSYQDSIKIHVEDSGVGIAKEYQTKIFDRFFEVAVNNKPDKDYNKGTGIGLSIAKNIVELHKGSIEVNDNVNNQGSIFSVTLLLGNTHLDDSEILKDFKFSDDLSQYVKQLEEEEPILDDDLQIANKTKKYSILLVEDNKQLRKFIKDLLKEDYNVLEAENGKVALSKAKKESPDLIVSDVIMPEMTGTELCSAVKGELKTSHIPIILLTSRSSLIYKIDGLERGADDYISKPFNINEFKLKIKNLLQTREKLREKFISSDGLKPEDILVSSYDEKLYKKALQIVNDNLGNEDFDIAYFCSELGVSRTMLFTKIKAWSNFTPNEFIQHFRMKRAAQLLEQGKINISQVSYRVGYKDPKYFSKSFQKKFGETPSKYAAKFSE</sequence>
<dbReference type="Pfam" id="PF07495">
    <property type="entry name" value="Y_Y_Y"/>
    <property type="match status" value="1"/>
</dbReference>
<dbReference type="EC" id="2.7.13.3" evidence="2"/>
<evidence type="ECO:0000256" key="12">
    <source>
        <dbReference type="PROSITE-ProRule" id="PRU00169"/>
    </source>
</evidence>
<dbReference type="CDD" id="cd00082">
    <property type="entry name" value="HisKA"/>
    <property type="match status" value="1"/>
</dbReference>
<evidence type="ECO:0000256" key="5">
    <source>
        <dbReference type="ARBA" id="ARBA00022741"/>
    </source>
</evidence>
<dbReference type="InterPro" id="IPR036890">
    <property type="entry name" value="HATPase_C_sf"/>
</dbReference>
<dbReference type="Gene3D" id="3.40.50.2300">
    <property type="match status" value="1"/>
</dbReference>
<dbReference type="InterPro" id="IPR004358">
    <property type="entry name" value="Sig_transdc_His_kin-like_C"/>
</dbReference>
<keyword evidence="13" id="KW-1133">Transmembrane helix</keyword>
<reference evidence="17 18" key="1">
    <citation type="journal article" date="2015" name="Int. J. Syst. Evol. Microbiol.">
        <title>Hyunsoonleella pacifica sp. nov., isolated from seawater of South Pacific Gyre.</title>
        <authorList>
            <person name="Gao X."/>
            <person name="Zhang Z."/>
            <person name="Dai X."/>
            <person name="Zhang X.H."/>
        </authorList>
    </citation>
    <scope>NUCLEOTIDE SEQUENCE [LARGE SCALE GENOMIC DNA]</scope>
    <source>
        <strain evidence="17 18">SW033</strain>
    </source>
</reference>
<dbReference type="Pfam" id="PF00072">
    <property type="entry name" value="Response_reg"/>
    <property type="match status" value="1"/>
</dbReference>
<feature type="transmembrane region" description="Helical" evidence="13">
    <location>
        <begin position="783"/>
        <end position="804"/>
    </location>
</feature>
<dbReference type="InterPro" id="IPR015943">
    <property type="entry name" value="WD40/YVTN_repeat-like_dom_sf"/>
</dbReference>
<feature type="domain" description="Response regulatory" evidence="16">
    <location>
        <begin position="1104"/>
        <end position="1219"/>
    </location>
</feature>
<dbReference type="PROSITE" id="PS01124">
    <property type="entry name" value="HTH_ARAC_FAMILY_2"/>
    <property type="match status" value="1"/>
</dbReference>
<keyword evidence="11" id="KW-0804">Transcription</keyword>
<evidence type="ECO:0000256" key="1">
    <source>
        <dbReference type="ARBA" id="ARBA00000085"/>
    </source>
</evidence>
<dbReference type="PROSITE" id="PS50109">
    <property type="entry name" value="HIS_KIN"/>
    <property type="match status" value="1"/>
</dbReference>
<dbReference type="Gene3D" id="2.60.40.10">
    <property type="entry name" value="Immunoglobulins"/>
    <property type="match status" value="1"/>
</dbReference>
<dbReference type="GO" id="GO:0005524">
    <property type="term" value="F:ATP binding"/>
    <property type="evidence" value="ECO:0007669"/>
    <property type="project" value="UniProtKB-KW"/>
</dbReference>
<keyword evidence="3 12" id="KW-0597">Phosphoprotein</keyword>
<keyword evidence="10" id="KW-0238">DNA-binding</keyword>
<feature type="domain" description="Histidine kinase" evidence="15">
    <location>
        <begin position="837"/>
        <end position="1058"/>
    </location>
</feature>
<dbReference type="SUPFAM" id="SSF63829">
    <property type="entry name" value="Calcium-dependent phosphotriesterase"/>
    <property type="match status" value="2"/>
</dbReference>
<dbReference type="Gene3D" id="2.130.10.10">
    <property type="entry name" value="YVTN repeat-like/Quinoprotein amine dehydrogenase"/>
    <property type="match status" value="4"/>
</dbReference>
<dbReference type="SUPFAM" id="SSF47384">
    <property type="entry name" value="Homodimeric domain of signal transducing histidine kinase"/>
    <property type="match status" value="1"/>
</dbReference>
<evidence type="ECO:0000256" key="10">
    <source>
        <dbReference type="ARBA" id="ARBA00023125"/>
    </source>
</evidence>
<dbReference type="CDD" id="cd17574">
    <property type="entry name" value="REC_OmpR"/>
    <property type="match status" value="1"/>
</dbReference>
<dbReference type="Gene3D" id="1.10.287.130">
    <property type="match status" value="1"/>
</dbReference>
<dbReference type="InterPro" id="IPR011123">
    <property type="entry name" value="Y_Y_Y"/>
</dbReference>
<dbReference type="InterPro" id="IPR013783">
    <property type="entry name" value="Ig-like_fold"/>
</dbReference>
<dbReference type="PANTHER" id="PTHR43547:SF2">
    <property type="entry name" value="HYBRID SIGNAL TRANSDUCTION HISTIDINE KINASE C"/>
    <property type="match status" value="1"/>
</dbReference>
<keyword evidence="13" id="KW-0812">Transmembrane</keyword>
<dbReference type="SMART" id="SM00448">
    <property type="entry name" value="REC"/>
    <property type="match status" value="1"/>
</dbReference>
<dbReference type="InterPro" id="IPR036097">
    <property type="entry name" value="HisK_dim/P_sf"/>
</dbReference>
<dbReference type="InterPro" id="IPR011006">
    <property type="entry name" value="CheY-like_superfamily"/>
</dbReference>
<dbReference type="Pfam" id="PF12833">
    <property type="entry name" value="HTH_18"/>
    <property type="match status" value="1"/>
</dbReference>
<dbReference type="InterPro" id="IPR005467">
    <property type="entry name" value="His_kinase_dom"/>
</dbReference>
<evidence type="ECO:0000256" key="11">
    <source>
        <dbReference type="ARBA" id="ARBA00023163"/>
    </source>
</evidence>
<evidence type="ECO:0000259" key="16">
    <source>
        <dbReference type="PROSITE" id="PS50110"/>
    </source>
</evidence>
<dbReference type="Pfam" id="PF00512">
    <property type="entry name" value="HisKA"/>
    <property type="match status" value="1"/>
</dbReference>
<dbReference type="Gene3D" id="1.10.10.60">
    <property type="entry name" value="Homeodomain-like"/>
    <property type="match status" value="1"/>
</dbReference>
<dbReference type="PROSITE" id="PS50110">
    <property type="entry name" value="RESPONSE_REGULATORY"/>
    <property type="match status" value="1"/>
</dbReference>
<evidence type="ECO:0000256" key="3">
    <source>
        <dbReference type="ARBA" id="ARBA00022553"/>
    </source>
</evidence>
<dbReference type="Gene3D" id="3.30.565.10">
    <property type="entry name" value="Histidine kinase-like ATPase, C-terminal domain"/>
    <property type="match status" value="1"/>
</dbReference>
<evidence type="ECO:0000313" key="18">
    <source>
        <dbReference type="Proteomes" id="UP000292372"/>
    </source>
</evidence>
<evidence type="ECO:0000256" key="13">
    <source>
        <dbReference type="SAM" id="Phobius"/>
    </source>
</evidence>
<dbReference type="SMART" id="SM00388">
    <property type="entry name" value="HisKA"/>
    <property type="match status" value="1"/>
</dbReference>
<feature type="modified residue" description="4-aspartylphosphate" evidence="12">
    <location>
        <position position="1152"/>
    </location>
</feature>
<dbReference type="FunFam" id="1.10.287.130:FF:000034">
    <property type="entry name" value="Two-component system sensor histidine kinase/response regulator"/>
    <property type="match status" value="1"/>
</dbReference>
<dbReference type="GO" id="GO:0043565">
    <property type="term" value="F:sequence-specific DNA binding"/>
    <property type="evidence" value="ECO:0007669"/>
    <property type="project" value="InterPro"/>
</dbReference>
<dbReference type="FunFam" id="3.30.565.10:FF:000037">
    <property type="entry name" value="Hybrid sensor histidine kinase/response regulator"/>
    <property type="match status" value="1"/>
</dbReference>
<dbReference type="Pfam" id="PF07494">
    <property type="entry name" value="Reg_prop"/>
    <property type="match status" value="6"/>
</dbReference>
<keyword evidence="8" id="KW-0902">Two-component regulatory system</keyword>
<dbReference type="InterPro" id="IPR018062">
    <property type="entry name" value="HTH_AraC-typ_CS"/>
</dbReference>
<dbReference type="EMBL" id="SIRS01000007">
    <property type="protein sequence ID" value="TBN13051.1"/>
    <property type="molecule type" value="Genomic_DNA"/>
</dbReference>
<dbReference type="PANTHER" id="PTHR43547">
    <property type="entry name" value="TWO-COMPONENT HISTIDINE KINASE"/>
    <property type="match status" value="1"/>
</dbReference>
<gene>
    <name evidence="17" type="ORF">EYD46_16235</name>
</gene>
<keyword evidence="4" id="KW-0808">Transferase</keyword>
<keyword evidence="18" id="KW-1185">Reference proteome</keyword>
<dbReference type="Pfam" id="PF02518">
    <property type="entry name" value="HATPase_c"/>
    <property type="match status" value="1"/>
</dbReference>
<dbReference type="SMART" id="SM00342">
    <property type="entry name" value="HTH_ARAC"/>
    <property type="match status" value="1"/>
</dbReference>
<evidence type="ECO:0000256" key="9">
    <source>
        <dbReference type="ARBA" id="ARBA00023015"/>
    </source>
</evidence>
<keyword evidence="9" id="KW-0805">Transcription regulation</keyword>
<dbReference type="OrthoDB" id="1522078at2"/>
<dbReference type="SUPFAM" id="SSF50998">
    <property type="entry name" value="Quinoprotein alcohol dehydrogenase-like"/>
    <property type="match status" value="1"/>
</dbReference>
<dbReference type="GO" id="GO:0003700">
    <property type="term" value="F:DNA-binding transcription factor activity"/>
    <property type="evidence" value="ECO:0007669"/>
    <property type="project" value="InterPro"/>
</dbReference>
<dbReference type="InterPro" id="IPR003594">
    <property type="entry name" value="HATPase_dom"/>
</dbReference>